<evidence type="ECO:0000313" key="1">
    <source>
        <dbReference type="EnsemblPlants" id="LPERR11G09300.1"/>
    </source>
</evidence>
<reference evidence="1 2" key="1">
    <citation type="submission" date="2012-08" db="EMBL/GenBank/DDBJ databases">
        <title>Oryza genome evolution.</title>
        <authorList>
            <person name="Wing R.A."/>
        </authorList>
    </citation>
    <scope>NUCLEOTIDE SEQUENCE</scope>
</reference>
<keyword evidence="2" id="KW-1185">Reference proteome</keyword>
<dbReference type="AlphaFoldDB" id="A0A0D9XRJ0"/>
<sequence>MAAGSSSRLLVGGCRWEGGKSERFYAAEPSGIGDGGRHNEEVGGRWGRRWPIRHFPRRSMPPDPRGRGPEAVDLALPVPLHTACSARLAASRLWKKRMRGGGGRLREREMAAEA</sequence>
<dbReference type="Proteomes" id="UP000032180">
    <property type="component" value="Chromosome 11"/>
</dbReference>
<reference evidence="1" key="3">
    <citation type="submission" date="2015-04" db="UniProtKB">
        <authorList>
            <consortium name="EnsemblPlants"/>
        </authorList>
    </citation>
    <scope>IDENTIFICATION</scope>
</reference>
<proteinExistence type="predicted"/>
<dbReference type="Gramene" id="LPERR11G09300.1">
    <property type="protein sequence ID" value="LPERR11G09300.1"/>
    <property type="gene ID" value="LPERR11G09300"/>
</dbReference>
<evidence type="ECO:0000313" key="2">
    <source>
        <dbReference type="Proteomes" id="UP000032180"/>
    </source>
</evidence>
<protein>
    <submittedName>
        <fullName evidence="1">Uncharacterized protein</fullName>
    </submittedName>
</protein>
<organism evidence="1 2">
    <name type="scientific">Leersia perrieri</name>
    <dbReference type="NCBI Taxonomy" id="77586"/>
    <lineage>
        <taxon>Eukaryota</taxon>
        <taxon>Viridiplantae</taxon>
        <taxon>Streptophyta</taxon>
        <taxon>Embryophyta</taxon>
        <taxon>Tracheophyta</taxon>
        <taxon>Spermatophyta</taxon>
        <taxon>Magnoliopsida</taxon>
        <taxon>Liliopsida</taxon>
        <taxon>Poales</taxon>
        <taxon>Poaceae</taxon>
        <taxon>BOP clade</taxon>
        <taxon>Oryzoideae</taxon>
        <taxon>Oryzeae</taxon>
        <taxon>Oryzinae</taxon>
        <taxon>Leersia</taxon>
    </lineage>
</organism>
<name>A0A0D9XRJ0_9ORYZ</name>
<dbReference type="EnsemblPlants" id="LPERR11G09300.1">
    <property type="protein sequence ID" value="LPERR11G09300.1"/>
    <property type="gene ID" value="LPERR11G09300"/>
</dbReference>
<accession>A0A0D9XRJ0</accession>
<reference evidence="2" key="2">
    <citation type="submission" date="2013-12" db="EMBL/GenBank/DDBJ databases">
        <authorList>
            <person name="Yu Y."/>
            <person name="Lee S."/>
            <person name="de Baynast K."/>
            <person name="Wissotski M."/>
            <person name="Liu L."/>
            <person name="Talag J."/>
            <person name="Goicoechea J."/>
            <person name="Angelova A."/>
            <person name="Jetty R."/>
            <person name="Kudrna D."/>
            <person name="Golser W."/>
            <person name="Rivera L."/>
            <person name="Zhang J."/>
            <person name="Wing R."/>
        </authorList>
    </citation>
    <scope>NUCLEOTIDE SEQUENCE</scope>
</reference>
<dbReference type="HOGENOM" id="CLU_2124637_0_0_1"/>